<dbReference type="KEGG" id="llh:I41_40310"/>
<dbReference type="Proteomes" id="UP000317909">
    <property type="component" value="Chromosome"/>
</dbReference>
<reference evidence="1 2" key="1">
    <citation type="submission" date="2019-02" db="EMBL/GenBank/DDBJ databases">
        <title>Deep-cultivation of Planctomycetes and their phenomic and genomic characterization uncovers novel biology.</title>
        <authorList>
            <person name="Wiegand S."/>
            <person name="Jogler M."/>
            <person name="Boedeker C."/>
            <person name="Pinto D."/>
            <person name="Vollmers J."/>
            <person name="Rivas-Marin E."/>
            <person name="Kohn T."/>
            <person name="Peeters S.H."/>
            <person name="Heuer A."/>
            <person name="Rast P."/>
            <person name="Oberbeckmann S."/>
            <person name="Bunk B."/>
            <person name="Jeske O."/>
            <person name="Meyerdierks A."/>
            <person name="Storesund J.E."/>
            <person name="Kallscheuer N."/>
            <person name="Luecker S."/>
            <person name="Lage O.M."/>
            <person name="Pohl T."/>
            <person name="Merkel B.J."/>
            <person name="Hornburger P."/>
            <person name="Mueller R.-W."/>
            <person name="Bruemmer F."/>
            <person name="Labrenz M."/>
            <person name="Spormann A.M."/>
            <person name="Op den Camp H."/>
            <person name="Overmann J."/>
            <person name="Amann R."/>
            <person name="Jetten M.S.M."/>
            <person name="Mascher T."/>
            <person name="Medema M.H."/>
            <person name="Devos D.P."/>
            <person name="Kaster A.-K."/>
            <person name="Ovreas L."/>
            <person name="Rohde M."/>
            <person name="Galperin M.Y."/>
            <person name="Jogler C."/>
        </authorList>
    </citation>
    <scope>NUCLEOTIDE SEQUENCE [LARGE SCALE GENOMIC DNA]</scope>
    <source>
        <strain evidence="1 2">I41</strain>
    </source>
</reference>
<protein>
    <submittedName>
        <fullName evidence="1">Uncharacterized protein</fullName>
    </submittedName>
</protein>
<dbReference type="EMBL" id="CP036339">
    <property type="protein sequence ID" value="QDT74828.1"/>
    <property type="molecule type" value="Genomic_DNA"/>
</dbReference>
<gene>
    <name evidence="1" type="ORF">I41_40310</name>
</gene>
<name>A0A517U2H5_9BACT</name>
<keyword evidence="2" id="KW-1185">Reference proteome</keyword>
<organism evidence="1 2">
    <name type="scientific">Lacipirellula limnantheis</name>
    <dbReference type="NCBI Taxonomy" id="2528024"/>
    <lineage>
        <taxon>Bacteria</taxon>
        <taxon>Pseudomonadati</taxon>
        <taxon>Planctomycetota</taxon>
        <taxon>Planctomycetia</taxon>
        <taxon>Pirellulales</taxon>
        <taxon>Lacipirellulaceae</taxon>
        <taxon>Lacipirellula</taxon>
    </lineage>
</organism>
<evidence type="ECO:0000313" key="2">
    <source>
        <dbReference type="Proteomes" id="UP000317909"/>
    </source>
</evidence>
<sequence length="73" mass="7914">MTWTRLLNLALVTVLLCSTAERGMTAYSEQSLEGGLQTVIFAATTIYWAYRAVTDKPDPGREAGSGCSENTPK</sequence>
<proteinExistence type="predicted"/>
<dbReference type="AlphaFoldDB" id="A0A517U2H5"/>
<accession>A0A517U2H5</accession>
<evidence type="ECO:0000313" key="1">
    <source>
        <dbReference type="EMBL" id="QDT74828.1"/>
    </source>
</evidence>